<keyword evidence="3" id="KW-1185">Reference proteome</keyword>
<feature type="region of interest" description="Disordered" evidence="1">
    <location>
        <begin position="1"/>
        <end position="23"/>
    </location>
</feature>
<gene>
    <name evidence="2" type="ORF">FIV34_11365</name>
</gene>
<proteinExistence type="predicted"/>
<dbReference type="KEGG" id="lpy:FIV34_11365"/>
<protein>
    <recommendedName>
        <fullName evidence="4">DUF3077 domain-containing protein</fullName>
    </recommendedName>
</protein>
<dbReference type="RefSeq" id="WP_139982791.1">
    <property type="nucleotide sequence ID" value="NZ_CP041046.1"/>
</dbReference>
<dbReference type="EMBL" id="CP041046">
    <property type="protein sequence ID" value="QDE39760.1"/>
    <property type="molecule type" value="Genomic_DNA"/>
</dbReference>
<accession>A0A4Y5Z303</accession>
<organism evidence="2 3">
    <name type="scientific">Luteibacter pinisoli</name>
    <dbReference type="NCBI Taxonomy" id="2589080"/>
    <lineage>
        <taxon>Bacteria</taxon>
        <taxon>Pseudomonadati</taxon>
        <taxon>Pseudomonadota</taxon>
        <taxon>Gammaproteobacteria</taxon>
        <taxon>Lysobacterales</taxon>
        <taxon>Rhodanobacteraceae</taxon>
        <taxon>Luteibacter</taxon>
    </lineage>
</organism>
<dbReference type="OrthoDB" id="5957866at2"/>
<dbReference type="Proteomes" id="UP000316093">
    <property type="component" value="Chromosome"/>
</dbReference>
<evidence type="ECO:0000313" key="2">
    <source>
        <dbReference type="EMBL" id="QDE39760.1"/>
    </source>
</evidence>
<evidence type="ECO:0000313" key="3">
    <source>
        <dbReference type="Proteomes" id="UP000316093"/>
    </source>
</evidence>
<evidence type="ECO:0008006" key="4">
    <source>
        <dbReference type="Google" id="ProtNLM"/>
    </source>
</evidence>
<reference evidence="2 3" key="1">
    <citation type="submission" date="2019-06" db="EMBL/GenBank/DDBJ databases">
        <title>A complete genome sequence for Luteibacter pinisoli MAH-14.</title>
        <authorList>
            <person name="Baltrus D.A."/>
        </authorList>
    </citation>
    <scope>NUCLEOTIDE SEQUENCE [LARGE SCALE GENOMIC DNA]</scope>
    <source>
        <strain evidence="2 3">MAH-14</strain>
    </source>
</reference>
<sequence>MDTRSGGLEPGDTEGTVNKSPSTHELLNEATLWLQYSRGVTSMLADLLHESDEVDCGQLALALEAVAAMTLIGTQHLNEAHAQAHWDGTMCGVG</sequence>
<evidence type="ECO:0000256" key="1">
    <source>
        <dbReference type="SAM" id="MobiDB-lite"/>
    </source>
</evidence>
<name>A0A4Y5Z303_9GAMM</name>
<dbReference type="AlphaFoldDB" id="A0A4Y5Z303"/>